<accession>A0A0L9TH72</accession>
<gene>
    <name evidence="1" type="ORF">LR48_Vigan833s001200</name>
</gene>
<dbReference type="Proteomes" id="UP000053144">
    <property type="component" value="Unassembled WGS sequence"/>
</dbReference>
<reference evidence="2" key="1">
    <citation type="journal article" date="2015" name="Proc. Natl. Acad. Sci. U.S.A.">
        <title>Genome sequencing of adzuki bean (Vigna angularis) provides insight into high starch and low fat accumulation and domestication.</title>
        <authorList>
            <person name="Yang K."/>
            <person name="Tian Z."/>
            <person name="Chen C."/>
            <person name="Luo L."/>
            <person name="Zhao B."/>
            <person name="Wang Z."/>
            <person name="Yu L."/>
            <person name="Li Y."/>
            <person name="Sun Y."/>
            <person name="Li W."/>
            <person name="Chen Y."/>
            <person name="Li Y."/>
            <person name="Zhang Y."/>
            <person name="Ai D."/>
            <person name="Zhao J."/>
            <person name="Shang C."/>
            <person name="Ma Y."/>
            <person name="Wu B."/>
            <person name="Wang M."/>
            <person name="Gao L."/>
            <person name="Sun D."/>
            <person name="Zhang P."/>
            <person name="Guo F."/>
            <person name="Wang W."/>
            <person name="Li Y."/>
            <person name="Wang J."/>
            <person name="Varshney R.K."/>
            <person name="Wang J."/>
            <person name="Ling H.Q."/>
            <person name="Wan P."/>
        </authorList>
    </citation>
    <scope>NUCLEOTIDE SEQUENCE</scope>
    <source>
        <strain evidence="2">cv. Jingnong 6</strain>
    </source>
</reference>
<evidence type="ECO:0000313" key="1">
    <source>
        <dbReference type="EMBL" id="KOM29938.1"/>
    </source>
</evidence>
<organism evidence="1 2">
    <name type="scientific">Phaseolus angularis</name>
    <name type="common">Azuki bean</name>
    <name type="synonym">Vigna angularis</name>
    <dbReference type="NCBI Taxonomy" id="3914"/>
    <lineage>
        <taxon>Eukaryota</taxon>
        <taxon>Viridiplantae</taxon>
        <taxon>Streptophyta</taxon>
        <taxon>Embryophyta</taxon>
        <taxon>Tracheophyta</taxon>
        <taxon>Spermatophyta</taxon>
        <taxon>Magnoliopsida</taxon>
        <taxon>eudicotyledons</taxon>
        <taxon>Gunneridae</taxon>
        <taxon>Pentapetalae</taxon>
        <taxon>rosids</taxon>
        <taxon>fabids</taxon>
        <taxon>Fabales</taxon>
        <taxon>Fabaceae</taxon>
        <taxon>Papilionoideae</taxon>
        <taxon>50 kb inversion clade</taxon>
        <taxon>NPAAA clade</taxon>
        <taxon>indigoferoid/millettioid clade</taxon>
        <taxon>Phaseoleae</taxon>
        <taxon>Vigna</taxon>
    </lineage>
</organism>
<sequence length="166" mass="18235">MQGIFYVDDAVGGSMMDKTTFEARTLLAKLSGCPDEASESAMSTCSELQPIQVYSELSIPINLFEVQMDLKAVDLLKIEPINHALNTKFLIPVNTHILNTALSIEHIDIFLGPSDTLTDFDIVLLDDSPSKCLDASTELLYTGEVVSEEPEQVYSKLELHIGLAEV</sequence>
<name>A0A0L9TH72_PHAAN</name>
<protein>
    <submittedName>
        <fullName evidence="1">Uncharacterized protein</fullName>
    </submittedName>
</protein>
<dbReference type="AlphaFoldDB" id="A0A0L9TH72"/>
<evidence type="ECO:0000313" key="2">
    <source>
        <dbReference type="Proteomes" id="UP000053144"/>
    </source>
</evidence>
<proteinExistence type="predicted"/>
<dbReference type="EMBL" id="KQ258555">
    <property type="protein sequence ID" value="KOM29938.1"/>
    <property type="molecule type" value="Genomic_DNA"/>
</dbReference>
<dbReference type="Gramene" id="KOM29938">
    <property type="protein sequence ID" value="KOM29938"/>
    <property type="gene ID" value="LR48_Vigan833s001200"/>
</dbReference>